<dbReference type="Proteomes" id="UP000694392">
    <property type="component" value="Unplaced"/>
</dbReference>
<dbReference type="GeneTree" id="ENSGT00670000098061"/>
<proteinExistence type="predicted"/>
<name>A0A8D0HE20_SPHPU</name>
<accession>A0A8D0HE20</accession>
<evidence type="ECO:0000313" key="2">
    <source>
        <dbReference type="Proteomes" id="UP000694392"/>
    </source>
</evidence>
<dbReference type="Ensembl" id="ENSSPUT00000024333.1">
    <property type="protein sequence ID" value="ENSSPUP00000022825.1"/>
    <property type="gene ID" value="ENSSPUG00000017521.1"/>
</dbReference>
<reference evidence="1" key="1">
    <citation type="submission" date="2025-08" db="UniProtKB">
        <authorList>
            <consortium name="Ensembl"/>
        </authorList>
    </citation>
    <scope>IDENTIFICATION</scope>
</reference>
<evidence type="ECO:0000313" key="1">
    <source>
        <dbReference type="Ensembl" id="ENSSPUP00000022825.1"/>
    </source>
</evidence>
<organism evidence="1 2">
    <name type="scientific">Sphenodon punctatus</name>
    <name type="common">Tuatara</name>
    <name type="synonym">Hatteria punctata</name>
    <dbReference type="NCBI Taxonomy" id="8508"/>
    <lineage>
        <taxon>Eukaryota</taxon>
        <taxon>Metazoa</taxon>
        <taxon>Chordata</taxon>
        <taxon>Craniata</taxon>
        <taxon>Vertebrata</taxon>
        <taxon>Euteleostomi</taxon>
        <taxon>Lepidosauria</taxon>
        <taxon>Sphenodontia</taxon>
        <taxon>Sphenodontidae</taxon>
        <taxon>Sphenodon</taxon>
    </lineage>
</organism>
<keyword evidence="2" id="KW-1185">Reference proteome</keyword>
<dbReference type="AlphaFoldDB" id="A0A8D0HE20"/>
<protein>
    <submittedName>
        <fullName evidence="1">Uncharacterized protein</fullName>
    </submittedName>
</protein>
<reference evidence="1" key="2">
    <citation type="submission" date="2025-09" db="UniProtKB">
        <authorList>
            <consortium name="Ensembl"/>
        </authorList>
    </citation>
    <scope>IDENTIFICATION</scope>
</reference>
<sequence>MESFGLLGIIIQGNLLVMDRELWKIFSGSACKPSSSSANCLALAITALEVPETLKVGDGQNNCEGNTGHTLKEAIMKWILFCRLEEDMEENVELPSLLTR</sequence>